<name>Q07LE0_RHOP5</name>
<gene>
    <name evidence="1" type="ordered locus">RPE_3311</name>
</gene>
<proteinExistence type="predicted"/>
<accession>Q07LE0</accession>
<dbReference type="KEGG" id="rpe:RPE_3311"/>
<evidence type="ECO:0000313" key="1">
    <source>
        <dbReference type="EMBL" id="ABJ07244.1"/>
    </source>
</evidence>
<dbReference type="EMBL" id="CP000463">
    <property type="protein sequence ID" value="ABJ07244.1"/>
    <property type="molecule type" value="Genomic_DNA"/>
</dbReference>
<sequence>MTLQIDYCCQDFPRVYSLPWNGVLTTSWDELLWAAITIGRPSTYHVFRHGQASFHEAIFRLALVRMAVEQESWSARLRRTSAFAALDPTEKGMVSYFLGMTLCKLFASQLLNAPWLLHLDVFRPTLNPVLLGRSRPDLVGQDVSGNWHAFESKGRASTPSKTDKEKAKIQAQRLVSIDNCNCSLQVGSFAFFRSDVLEFYWRDPEPDSRENPIRLPGPDEEWRYYYGPALSLASEADSQPMAVEKELADVTVEIHPKVHHLLLDGRWAAARHLAMELRTTLASEGFRSDGVKLSAGESWSKPYEPVERG</sequence>
<organism evidence="1">
    <name type="scientific">Rhodopseudomonas palustris (strain BisA53)</name>
    <dbReference type="NCBI Taxonomy" id="316055"/>
    <lineage>
        <taxon>Bacteria</taxon>
        <taxon>Pseudomonadati</taxon>
        <taxon>Pseudomonadota</taxon>
        <taxon>Alphaproteobacteria</taxon>
        <taxon>Hyphomicrobiales</taxon>
        <taxon>Nitrobacteraceae</taxon>
        <taxon>Rhodopseudomonas</taxon>
    </lineage>
</organism>
<dbReference type="AlphaFoldDB" id="Q07LE0"/>
<dbReference type="OrthoDB" id="2969555at2"/>
<dbReference type="eggNOG" id="ENOG50336N2">
    <property type="taxonomic scope" value="Bacteria"/>
</dbReference>
<reference evidence="1" key="1">
    <citation type="submission" date="2006-09" db="EMBL/GenBank/DDBJ databases">
        <title>Complete sequence of Rhodopseudomonas palustris BisA53.</title>
        <authorList>
            <consortium name="US DOE Joint Genome Institute"/>
            <person name="Copeland A."/>
            <person name="Lucas S."/>
            <person name="Lapidus A."/>
            <person name="Barry K."/>
            <person name="Detter J.C."/>
            <person name="Glavina del Rio T."/>
            <person name="Hammon N."/>
            <person name="Israni S."/>
            <person name="Dalin E."/>
            <person name="Tice H."/>
            <person name="Pitluck S."/>
            <person name="Chain P."/>
            <person name="Malfatti S."/>
            <person name="Shin M."/>
            <person name="Vergez L."/>
            <person name="Schmutz J."/>
            <person name="Larimer F."/>
            <person name="Land M."/>
            <person name="Hauser L."/>
            <person name="Pelletier D.A."/>
            <person name="Kyrpides N."/>
            <person name="Kim E."/>
            <person name="Harwood C.S."/>
            <person name="Oda Y."/>
            <person name="Richardson P."/>
        </authorList>
    </citation>
    <scope>NUCLEOTIDE SEQUENCE [LARGE SCALE GENOMIC DNA]</scope>
    <source>
        <strain evidence="1">BisA53</strain>
    </source>
</reference>
<dbReference type="HOGENOM" id="CLU_852185_0_0_5"/>
<protein>
    <submittedName>
        <fullName evidence="1">Uncharacterized protein</fullName>
    </submittedName>
</protein>